<comment type="caution">
    <text evidence="1">The sequence shown here is derived from an EMBL/GenBank/DDBJ whole genome shotgun (WGS) entry which is preliminary data.</text>
</comment>
<organism evidence="1 2">
    <name type="scientific">Methylopila jiangsuensis</name>
    <dbReference type="NCBI Taxonomy" id="586230"/>
    <lineage>
        <taxon>Bacteria</taxon>
        <taxon>Pseudomonadati</taxon>
        <taxon>Pseudomonadota</taxon>
        <taxon>Alphaproteobacteria</taxon>
        <taxon>Hyphomicrobiales</taxon>
        <taxon>Methylopilaceae</taxon>
        <taxon>Methylopila</taxon>
    </lineage>
</organism>
<evidence type="ECO:0000313" key="1">
    <source>
        <dbReference type="EMBL" id="GLK77656.1"/>
    </source>
</evidence>
<protein>
    <submittedName>
        <fullName evidence="1">Uncharacterized protein</fullName>
    </submittedName>
</protein>
<dbReference type="EMBL" id="BSFK01000016">
    <property type="protein sequence ID" value="GLK77656.1"/>
    <property type="molecule type" value="Genomic_DNA"/>
</dbReference>
<keyword evidence="2" id="KW-1185">Reference proteome</keyword>
<reference evidence="1" key="2">
    <citation type="submission" date="2023-01" db="EMBL/GenBank/DDBJ databases">
        <authorList>
            <person name="Sun Q."/>
            <person name="Evtushenko L."/>
        </authorList>
    </citation>
    <scope>NUCLEOTIDE SEQUENCE</scope>
    <source>
        <strain evidence="1">VKM B-2555</strain>
    </source>
</reference>
<gene>
    <name evidence="1" type="ORF">GCM10008171_29100</name>
</gene>
<sequence length="104" mass="10985">MLVVGAVVVVNSDVIATLHVVGPKERVDLNGEIRSRRHVAPGAVGRIDLALAAGTVRADPICEPLHRDAGAADQWIRRRAWQSALEGFECEGSCHAIGAAKPSV</sequence>
<dbReference type="Proteomes" id="UP001143364">
    <property type="component" value="Unassembled WGS sequence"/>
</dbReference>
<evidence type="ECO:0000313" key="2">
    <source>
        <dbReference type="Proteomes" id="UP001143364"/>
    </source>
</evidence>
<accession>A0A9W6JHC9</accession>
<name>A0A9W6JHC9_9HYPH</name>
<proteinExistence type="predicted"/>
<dbReference type="AlphaFoldDB" id="A0A9W6JHC9"/>
<reference evidence="1" key="1">
    <citation type="journal article" date="2014" name="Int. J. Syst. Evol. Microbiol.">
        <title>Complete genome sequence of Corynebacterium casei LMG S-19264T (=DSM 44701T), isolated from a smear-ripened cheese.</title>
        <authorList>
            <consortium name="US DOE Joint Genome Institute (JGI-PGF)"/>
            <person name="Walter F."/>
            <person name="Albersmeier A."/>
            <person name="Kalinowski J."/>
            <person name="Ruckert C."/>
        </authorList>
    </citation>
    <scope>NUCLEOTIDE SEQUENCE</scope>
    <source>
        <strain evidence="1">VKM B-2555</strain>
    </source>
</reference>